<keyword evidence="1" id="KW-0677">Repeat</keyword>
<comment type="caution">
    <text evidence="4">The sequence shown here is derived from an EMBL/GenBank/DDBJ whole genome shotgun (WGS) entry which is preliminary data.</text>
</comment>
<feature type="repeat" description="ANK" evidence="3">
    <location>
        <begin position="214"/>
        <end position="246"/>
    </location>
</feature>
<evidence type="ECO:0000313" key="4">
    <source>
        <dbReference type="EMBL" id="KAK6177575.1"/>
    </source>
</evidence>
<reference evidence="4 5" key="1">
    <citation type="submission" date="2024-01" db="EMBL/GenBank/DDBJ databases">
        <title>The genome of the rayed Mediterranean limpet Patella caerulea (Linnaeus, 1758).</title>
        <authorList>
            <person name="Anh-Thu Weber A."/>
            <person name="Halstead-Nussloch G."/>
        </authorList>
    </citation>
    <scope>NUCLEOTIDE SEQUENCE [LARGE SCALE GENOMIC DNA]</scope>
    <source>
        <strain evidence="4">AATW-2023a</strain>
        <tissue evidence="4">Whole specimen</tissue>
    </source>
</reference>
<dbReference type="PANTHER" id="PTHR46680:SF3">
    <property type="entry name" value="NF-KAPPA-B INHIBITOR CACTUS"/>
    <property type="match status" value="1"/>
</dbReference>
<dbReference type="Proteomes" id="UP001347796">
    <property type="component" value="Unassembled WGS sequence"/>
</dbReference>
<dbReference type="SMART" id="SM00248">
    <property type="entry name" value="ANK"/>
    <property type="match status" value="5"/>
</dbReference>
<protein>
    <submittedName>
        <fullName evidence="4">Uncharacterized protein</fullName>
    </submittedName>
</protein>
<dbReference type="GO" id="GO:0005829">
    <property type="term" value="C:cytosol"/>
    <property type="evidence" value="ECO:0007669"/>
    <property type="project" value="TreeGrafter"/>
</dbReference>
<accession>A0AAN8JLK8</accession>
<sequence>MCELPCDVEEDLVLDHEPIIPFRNHSEQEQYGRRTERYPSALAKFKMDGNVEWLDSGISSFGDEFSSNTRLDSVDKLFTGLSVRDRDQDSHPSHSEQVASVSLSNQIFPQNSSGIQSSQAFGSDSATSLSNAISDNRRFDSGICQTGSLELSPVCSLQSGDYVVPEAYVFQLYEPDEDGDNQVHNSIIQRKPIVAVQVISLAASYDWLNQTNKLSQTPLHLAVITNQPDIVRRLMVAGAQVDVRDSKGNTPLHIACTKGFTEITRILLKPVNHTEIHVNRYEIPYQKIPQDLESRNYDGLSCMHLSALGNHLDNMTILLQNRANINIADGKSGRTVLHYAAECGNEQLLKFILREPSTRIDEKTYAGLTAIALAKGRGYLDAVEVLFVHGADTAGLDEDSEDSDNEMDMMYDDIRIAGEPVSFTCS</sequence>
<gene>
    <name evidence="4" type="ORF">SNE40_015649</name>
</gene>
<evidence type="ECO:0000256" key="3">
    <source>
        <dbReference type="PROSITE-ProRule" id="PRU00023"/>
    </source>
</evidence>
<feature type="repeat" description="ANK" evidence="3">
    <location>
        <begin position="247"/>
        <end position="269"/>
    </location>
</feature>
<name>A0AAN8JLK8_PATCE</name>
<feature type="repeat" description="ANK" evidence="3">
    <location>
        <begin position="366"/>
        <end position="398"/>
    </location>
</feature>
<keyword evidence="5" id="KW-1185">Reference proteome</keyword>
<keyword evidence="2 3" id="KW-0040">ANK repeat</keyword>
<dbReference type="InterPro" id="IPR002110">
    <property type="entry name" value="Ankyrin_rpt"/>
</dbReference>
<dbReference type="GO" id="GO:0051059">
    <property type="term" value="F:NF-kappaB binding"/>
    <property type="evidence" value="ECO:0007669"/>
    <property type="project" value="TreeGrafter"/>
</dbReference>
<dbReference type="SUPFAM" id="SSF48403">
    <property type="entry name" value="Ankyrin repeat"/>
    <property type="match status" value="1"/>
</dbReference>
<evidence type="ECO:0000313" key="5">
    <source>
        <dbReference type="Proteomes" id="UP001347796"/>
    </source>
</evidence>
<evidence type="ECO:0000256" key="1">
    <source>
        <dbReference type="ARBA" id="ARBA00022737"/>
    </source>
</evidence>
<dbReference type="PROSITE" id="PS50297">
    <property type="entry name" value="ANK_REP_REGION"/>
    <property type="match status" value="4"/>
</dbReference>
<organism evidence="4 5">
    <name type="scientific">Patella caerulea</name>
    <name type="common">Rayed Mediterranean limpet</name>
    <dbReference type="NCBI Taxonomy" id="87958"/>
    <lineage>
        <taxon>Eukaryota</taxon>
        <taxon>Metazoa</taxon>
        <taxon>Spiralia</taxon>
        <taxon>Lophotrochozoa</taxon>
        <taxon>Mollusca</taxon>
        <taxon>Gastropoda</taxon>
        <taxon>Patellogastropoda</taxon>
        <taxon>Patelloidea</taxon>
        <taxon>Patellidae</taxon>
        <taxon>Patella</taxon>
    </lineage>
</organism>
<dbReference type="GO" id="GO:0071356">
    <property type="term" value="P:cellular response to tumor necrosis factor"/>
    <property type="evidence" value="ECO:0007669"/>
    <property type="project" value="TreeGrafter"/>
</dbReference>
<feature type="repeat" description="ANK" evidence="3">
    <location>
        <begin position="298"/>
        <end position="330"/>
    </location>
</feature>
<feature type="repeat" description="ANK" evidence="3">
    <location>
        <begin position="332"/>
        <end position="354"/>
    </location>
</feature>
<dbReference type="AlphaFoldDB" id="A0AAN8JLK8"/>
<proteinExistence type="predicted"/>
<dbReference type="PANTHER" id="PTHR46680">
    <property type="entry name" value="NF-KAPPA-B INHIBITOR ALPHA"/>
    <property type="match status" value="1"/>
</dbReference>
<dbReference type="Gene3D" id="1.25.40.20">
    <property type="entry name" value="Ankyrin repeat-containing domain"/>
    <property type="match status" value="1"/>
</dbReference>
<evidence type="ECO:0000256" key="2">
    <source>
        <dbReference type="ARBA" id="ARBA00023043"/>
    </source>
</evidence>
<dbReference type="InterPro" id="IPR036770">
    <property type="entry name" value="Ankyrin_rpt-contain_sf"/>
</dbReference>
<dbReference type="EMBL" id="JAZGQO010000010">
    <property type="protein sequence ID" value="KAK6177575.1"/>
    <property type="molecule type" value="Genomic_DNA"/>
</dbReference>
<dbReference type="PROSITE" id="PS50088">
    <property type="entry name" value="ANK_REPEAT"/>
    <property type="match status" value="5"/>
</dbReference>
<dbReference type="Pfam" id="PF12796">
    <property type="entry name" value="Ank_2"/>
    <property type="match status" value="2"/>
</dbReference>
<dbReference type="InterPro" id="IPR051070">
    <property type="entry name" value="NF-kappa-B_inhibitor"/>
</dbReference>